<keyword evidence="2" id="KW-0328">Glycosyltransferase</keyword>
<dbReference type="Pfam" id="PF02434">
    <property type="entry name" value="Fringe"/>
    <property type="match status" value="1"/>
</dbReference>
<dbReference type="Gene3D" id="3.90.550.50">
    <property type="match status" value="1"/>
</dbReference>
<gene>
    <name evidence="9" type="ORF">GBAR_LOCUS12351</name>
</gene>
<proteinExistence type="predicted"/>
<evidence type="ECO:0000256" key="4">
    <source>
        <dbReference type="ARBA" id="ARBA00022692"/>
    </source>
</evidence>
<keyword evidence="6" id="KW-1133">Transmembrane helix</keyword>
<dbReference type="AlphaFoldDB" id="A0AA35WKQ4"/>
<evidence type="ECO:0000256" key="6">
    <source>
        <dbReference type="ARBA" id="ARBA00022989"/>
    </source>
</evidence>
<keyword evidence="4" id="KW-0812">Transmembrane</keyword>
<keyword evidence="7" id="KW-0472">Membrane</keyword>
<comment type="caution">
    <text evidence="9">The sequence shown here is derived from an EMBL/GenBank/DDBJ whole genome shotgun (WGS) entry which is preliminary data.</text>
</comment>
<evidence type="ECO:0000259" key="8">
    <source>
        <dbReference type="Pfam" id="PF02434"/>
    </source>
</evidence>
<accession>A0AA35WKQ4</accession>
<evidence type="ECO:0000256" key="2">
    <source>
        <dbReference type="ARBA" id="ARBA00022676"/>
    </source>
</evidence>
<evidence type="ECO:0000256" key="7">
    <source>
        <dbReference type="ARBA" id="ARBA00023136"/>
    </source>
</evidence>
<keyword evidence="10" id="KW-1185">Reference proteome</keyword>
<sequence>MKRYKWRNMSPYTRTCNREENSTIWWKKPAECYLDGLINHTTYQKSGNHILFTVRTTASLHHQRLPLIFQTWLSTANRSNVVLVTDGQDRVLKHRAKEAGIRVLTSIPGYER</sequence>
<name>A0AA35WKQ4_GEOBA</name>
<keyword evidence="3" id="KW-0808">Transferase</keyword>
<dbReference type="InterPro" id="IPR003378">
    <property type="entry name" value="Fringe-like_glycosylTrfase"/>
</dbReference>
<dbReference type="GO" id="GO:0016757">
    <property type="term" value="F:glycosyltransferase activity"/>
    <property type="evidence" value="ECO:0007669"/>
    <property type="project" value="UniProtKB-KW"/>
</dbReference>
<feature type="domain" description="Fringe-like glycosyltransferase" evidence="8">
    <location>
        <begin position="47"/>
        <end position="98"/>
    </location>
</feature>
<dbReference type="EMBL" id="CASHTH010001842">
    <property type="protein sequence ID" value="CAI8020681.1"/>
    <property type="molecule type" value="Genomic_DNA"/>
</dbReference>
<evidence type="ECO:0000256" key="1">
    <source>
        <dbReference type="ARBA" id="ARBA00004606"/>
    </source>
</evidence>
<dbReference type="Proteomes" id="UP001174909">
    <property type="component" value="Unassembled WGS sequence"/>
</dbReference>
<dbReference type="GO" id="GO:0016020">
    <property type="term" value="C:membrane"/>
    <property type="evidence" value="ECO:0007669"/>
    <property type="project" value="UniProtKB-SubCell"/>
</dbReference>
<reference evidence="9" key="1">
    <citation type="submission" date="2023-03" db="EMBL/GenBank/DDBJ databases">
        <authorList>
            <person name="Steffen K."/>
            <person name="Cardenas P."/>
        </authorList>
    </citation>
    <scope>NUCLEOTIDE SEQUENCE</scope>
</reference>
<evidence type="ECO:0000313" key="10">
    <source>
        <dbReference type="Proteomes" id="UP001174909"/>
    </source>
</evidence>
<protein>
    <recommendedName>
        <fullName evidence="8">Fringe-like glycosyltransferase domain-containing protein</fullName>
    </recommendedName>
</protein>
<evidence type="ECO:0000256" key="5">
    <source>
        <dbReference type="ARBA" id="ARBA00022968"/>
    </source>
</evidence>
<evidence type="ECO:0000256" key="3">
    <source>
        <dbReference type="ARBA" id="ARBA00022679"/>
    </source>
</evidence>
<comment type="subcellular location">
    <subcellularLocation>
        <location evidence="1">Membrane</location>
        <topology evidence="1">Single-pass type II membrane protein</topology>
    </subcellularLocation>
</comment>
<evidence type="ECO:0000313" key="9">
    <source>
        <dbReference type="EMBL" id="CAI8020681.1"/>
    </source>
</evidence>
<organism evidence="9 10">
    <name type="scientific">Geodia barretti</name>
    <name type="common">Barrett's horny sponge</name>
    <dbReference type="NCBI Taxonomy" id="519541"/>
    <lineage>
        <taxon>Eukaryota</taxon>
        <taxon>Metazoa</taxon>
        <taxon>Porifera</taxon>
        <taxon>Demospongiae</taxon>
        <taxon>Heteroscleromorpha</taxon>
        <taxon>Tetractinellida</taxon>
        <taxon>Astrophorina</taxon>
        <taxon>Geodiidae</taxon>
        <taxon>Geodia</taxon>
    </lineage>
</organism>
<keyword evidence="5" id="KW-0735">Signal-anchor</keyword>